<evidence type="ECO:0008006" key="4">
    <source>
        <dbReference type="Google" id="ProtNLM"/>
    </source>
</evidence>
<proteinExistence type="predicted"/>
<keyword evidence="3" id="KW-1185">Reference proteome</keyword>
<gene>
    <name evidence="2" type="ORF">GCM10022214_13270</name>
</gene>
<sequence>MPAMLVRPKGNNPNRVGSGGVEVPLLPSGLRSAWASSVRLRMDGSDRVDGGRRGAPFDLMAR</sequence>
<evidence type="ECO:0000313" key="3">
    <source>
        <dbReference type="Proteomes" id="UP001500683"/>
    </source>
</evidence>
<evidence type="ECO:0000256" key="1">
    <source>
        <dbReference type="SAM" id="MobiDB-lite"/>
    </source>
</evidence>
<accession>A0ABP7V822</accession>
<name>A0ABP7V822_9ACTN</name>
<reference evidence="3" key="1">
    <citation type="journal article" date="2019" name="Int. J. Syst. Evol. Microbiol.">
        <title>The Global Catalogue of Microorganisms (GCM) 10K type strain sequencing project: providing services to taxonomists for standard genome sequencing and annotation.</title>
        <authorList>
            <consortium name="The Broad Institute Genomics Platform"/>
            <consortium name="The Broad Institute Genome Sequencing Center for Infectious Disease"/>
            <person name="Wu L."/>
            <person name="Ma J."/>
        </authorList>
    </citation>
    <scope>NUCLEOTIDE SEQUENCE [LARGE SCALE GENOMIC DNA]</scope>
    <source>
        <strain evidence="3">JCM 16702</strain>
    </source>
</reference>
<dbReference type="EMBL" id="BAAAZG010000002">
    <property type="protein sequence ID" value="GAA4061576.1"/>
    <property type="molecule type" value="Genomic_DNA"/>
</dbReference>
<evidence type="ECO:0000313" key="2">
    <source>
        <dbReference type="EMBL" id="GAA4061576.1"/>
    </source>
</evidence>
<feature type="region of interest" description="Disordered" evidence="1">
    <location>
        <begin position="1"/>
        <end position="22"/>
    </location>
</feature>
<dbReference type="Proteomes" id="UP001500683">
    <property type="component" value="Unassembled WGS sequence"/>
</dbReference>
<protein>
    <recommendedName>
        <fullName evidence="4">DUF397 domain-containing protein</fullName>
    </recommendedName>
</protein>
<comment type="caution">
    <text evidence="2">The sequence shown here is derived from an EMBL/GenBank/DDBJ whole genome shotgun (WGS) entry which is preliminary data.</text>
</comment>
<organism evidence="2 3">
    <name type="scientific">Actinomadura miaoliensis</name>
    <dbReference type="NCBI Taxonomy" id="430685"/>
    <lineage>
        <taxon>Bacteria</taxon>
        <taxon>Bacillati</taxon>
        <taxon>Actinomycetota</taxon>
        <taxon>Actinomycetes</taxon>
        <taxon>Streptosporangiales</taxon>
        <taxon>Thermomonosporaceae</taxon>
        <taxon>Actinomadura</taxon>
    </lineage>
</organism>